<feature type="binding site" evidence="2">
    <location>
        <position position="213"/>
    </location>
    <ligand>
        <name>ATP</name>
        <dbReference type="ChEBI" id="CHEBI:30616"/>
    </ligand>
</feature>
<proteinExistence type="inferred from homology"/>
<evidence type="ECO:0000256" key="2">
    <source>
        <dbReference type="HAMAP-Rule" id="MF_02128"/>
    </source>
</evidence>
<feature type="domain" description="PurM-like C-terminal" evidence="4">
    <location>
        <begin position="153"/>
        <end position="303"/>
    </location>
</feature>
<dbReference type="Pfam" id="PF02769">
    <property type="entry name" value="AIRS_C"/>
    <property type="match status" value="1"/>
</dbReference>
<dbReference type="GO" id="GO:0009229">
    <property type="term" value="P:thiamine diphosphate biosynthetic process"/>
    <property type="evidence" value="ECO:0007669"/>
    <property type="project" value="UniProtKB-UniRule"/>
</dbReference>
<feature type="binding site" evidence="2">
    <location>
        <begin position="124"/>
        <end position="125"/>
    </location>
    <ligand>
        <name>ATP</name>
        <dbReference type="ChEBI" id="CHEBI:30616"/>
    </ligand>
</feature>
<dbReference type="GO" id="GO:0000287">
    <property type="term" value="F:magnesium ion binding"/>
    <property type="evidence" value="ECO:0007669"/>
    <property type="project" value="UniProtKB-UniRule"/>
</dbReference>
<feature type="binding site" evidence="2">
    <location>
        <position position="48"/>
    </location>
    <ligand>
        <name>Mg(2+)</name>
        <dbReference type="ChEBI" id="CHEBI:18420"/>
        <label>4</label>
    </ligand>
</feature>
<comment type="function">
    <text evidence="2">Catalyzes the ATP-dependent phosphorylation of thiamine-monophosphate (TMP) to form thiamine-pyrophosphate (TPP), the active form of vitamin B1.</text>
</comment>
<dbReference type="InterPro" id="IPR036676">
    <property type="entry name" value="PurM-like_C_sf"/>
</dbReference>
<feature type="binding site" evidence="2">
    <location>
        <position position="149"/>
    </location>
    <ligand>
        <name>ATP</name>
        <dbReference type="ChEBI" id="CHEBI:30616"/>
    </ligand>
</feature>
<keyword evidence="6" id="KW-1185">Reference proteome</keyword>
<protein>
    <recommendedName>
        <fullName evidence="2">Thiamine-monophosphate kinase</fullName>
        <shortName evidence="2">TMP kinase</shortName>
        <shortName evidence="2">Thiamine-phosphate kinase</shortName>
        <ecNumber evidence="2">2.7.4.16</ecNumber>
    </recommendedName>
</protein>
<evidence type="ECO:0000259" key="4">
    <source>
        <dbReference type="Pfam" id="PF02769"/>
    </source>
</evidence>
<evidence type="ECO:0000259" key="3">
    <source>
        <dbReference type="Pfam" id="PF00586"/>
    </source>
</evidence>
<keyword evidence="2" id="KW-0067">ATP-binding</keyword>
<feature type="binding site" evidence="2">
    <location>
        <position position="211"/>
    </location>
    <ligand>
        <name>Mg(2+)</name>
        <dbReference type="ChEBI" id="CHEBI:18420"/>
        <label>3</label>
    </ligand>
</feature>
<keyword evidence="2" id="KW-0547">Nucleotide-binding</keyword>
<comment type="caution">
    <text evidence="2">Lacks conserved residue(s) required for the propagation of feature annotation.</text>
</comment>
<evidence type="ECO:0000313" key="6">
    <source>
        <dbReference type="Proteomes" id="UP000325755"/>
    </source>
</evidence>
<dbReference type="FunCoup" id="A0A5Q0BM80">
    <property type="interactions" value="408"/>
</dbReference>
<feature type="binding site" evidence="2">
    <location>
        <position position="78"/>
    </location>
    <ligand>
        <name>Mg(2+)</name>
        <dbReference type="ChEBI" id="CHEBI:18420"/>
        <label>4</label>
    </ligand>
</feature>
<comment type="similarity">
    <text evidence="2">Belongs to the thiamine-monophosphate kinase family.</text>
</comment>
<dbReference type="EMBL" id="CP044205">
    <property type="protein sequence ID" value="QFY43334.1"/>
    <property type="molecule type" value="Genomic_DNA"/>
</dbReference>
<dbReference type="GO" id="GO:0005524">
    <property type="term" value="F:ATP binding"/>
    <property type="evidence" value="ECO:0007669"/>
    <property type="project" value="UniProtKB-UniRule"/>
</dbReference>
<dbReference type="Proteomes" id="UP000325755">
    <property type="component" value="Chromosome"/>
</dbReference>
<comment type="catalytic activity">
    <reaction evidence="2">
        <text>thiamine phosphate + ATP = thiamine diphosphate + ADP</text>
        <dbReference type="Rhea" id="RHEA:15913"/>
        <dbReference type="ChEBI" id="CHEBI:30616"/>
        <dbReference type="ChEBI" id="CHEBI:37575"/>
        <dbReference type="ChEBI" id="CHEBI:58937"/>
        <dbReference type="ChEBI" id="CHEBI:456216"/>
        <dbReference type="EC" id="2.7.4.16"/>
    </reaction>
</comment>
<dbReference type="Gene3D" id="3.90.650.10">
    <property type="entry name" value="PurM-like C-terminal domain"/>
    <property type="match status" value="1"/>
</dbReference>
<sequence length="322" mass="34237">MNDTALGEFDLIRRYFTAGAHRHTRTSLGIGDDCAILRPQPGFDLAVTVDTLVEGVHFLAGTDAERLGHKALAVNLSDLAAMGAQPAWVTLALTLPHVDEAWLSAFSSGFLALAKRSDVELVGGDTTRGPLSITVQAMGYVEADKALRRSGAKAGDAVYVTGSVGLAGVGLKSLLGYYDGVASEAIKQLEQPEARVQAGRELLGFAHACIDVSDGLSADLGHILDASKVGAALDWEALPLHDEVRQYIARTGDWLPPLVAGDDYELCFTMPPQHEPQLAAALAAVGTGFTRIGMIESEPGLRLLRNGQLQQLPVSGYQHFRK</sequence>
<dbReference type="GO" id="GO:0009228">
    <property type="term" value="P:thiamine biosynthetic process"/>
    <property type="evidence" value="ECO:0007669"/>
    <property type="project" value="UniProtKB-KW"/>
</dbReference>
<dbReference type="PANTHER" id="PTHR30270:SF0">
    <property type="entry name" value="THIAMINE-MONOPHOSPHATE KINASE"/>
    <property type="match status" value="1"/>
</dbReference>
<dbReference type="OrthoDB" id="9802811at2"/>
<feature type="binding site" evidence="2">
    <location>
        <position position="78"/>
    </location>
    <ligand>
        <name>Mg(2+)</name>
        <dbReference type="ChEBI" id="CHEBI:18420"/>
        <label>2</label>
    </ligand>
</feature>
<dbReference type="AlphaFoldDB" id="A0A5Q0BM80"/>
<comment type="pathway">
    <text evidence="2">Cofactor biosynthesis; thiamine diphosphate biosynthesis; thiamine diphosphate from thiamine phosphate: step 1/1.</text>
</comment>
<feature type="binding site" evidence="2">
    <location>
        <position position="78"/>
    </location>
    <ligand>
        <name>Mg(2+)</name>
        <dbReference type="ChEBI" id="CHEBI:18420"/>
        <label>3</label>
    </ligand>
</feature>
<feature type="binding site" evidence="2">
    <location>
        <position position="50"/>
    </location>
    <ligand>
        <name>Mg(2+)</name>
        <dbReference type="ChEBI" id="CHEBI:18420"/>
        <label>1</label>
    </ligand>
</feature>
<accession>A0A5Q0BM80</accession>
<dbReference type="InParanoid" id="A0A5Q0BM80"/>
<dbReference type="InterPro" id="IPR036921">
    <property type="entry name" value="PurM-like_N_sf"/>
</dbReference>
<dbReference type="EC" id="2.7.4.16" evidence="2"/>
<dbReference type="InterPro" id="IPR006283">
    <property type="entry name" value="ThiL-like"/>
</dbReference>
<comment type="miscellaneous">
    <text evidence="2">Reaction mechanism of ThiL seems to utilize a direct, inline transfer of the gamma-phosphate of ATP to TMP rather than a phosphorylated enzyme intermediate.</text>
</comment>
<evidence type="ECO:0000313" key="5">
    <source>
        <dbReference type="EMBL" id="QFY43334.1"/>
    </source>
</evidence>
<feature type="binding site" evidence="2">
    <location>
        <position position="125"/>
    </location>
    <ligand>
        <name>Mg(2+)</name>
        <dbReference type="ChEBI" id="CHEBI:18420"/>
        <label>1</label>
    </ligand>
</feature>
<dbReference type="Gene3D" id="3.30.1330.10">
    <property type="entry name" value="PurM-like, N-terminal domain"/>
    <property type="match status" value="1"/>
</dbReference>
<dbReference type="HAMAP" id="MF_02128">
    <property type="entry name" value="TMP_kinase"/>
    <property type="match status" value="1"/>
</dbReference>
<feature type="binding site" evidence="2">
    <location>
        <position position="214"/>
    </location>
    <ligand>
        <name>Mg(2+)</name>
        <dbReference type="ChEBI" id="CHEBI:18420"/>
        <label>5</label>
    </ligand>
</feature>
<feature type="binding site" evidence="2">
    <location>
        <position position="50"/>
    </location>
    <ligand>
        <name>Mg(2+)</name>
        <dbReference type="ChEBI" id="CHEBI:18420"/>
        <label>2</label>
    </ligand>
</feature>
<keyword evidence="2 5" id="KW-0808">Transferase</keyword>
<dbReference type="PANTHER" id="PTHR30270">
    <property type="entry name" value="THIAMINE-MONOPHOSPHATE KINASE"/>
    <property type="match status" value="1"/>
</dbReference>
<dbReference type="InterPro" id="IPR016188">
    <property type="entry name" value="PurM-like_N"/>
</dbReference>
<dbReference type="GO" id="GO:0009030">
    <property type="term" value="F:thiamine-phosphate kinase activity"/>
    <property type="evidence" value="ECO:0007669"/>
    <property type="project" value="UniProtKB-UniRule"/>
</dbReference>
<keyword evidence="2" id="KW-0460">Magnesium</keyword>
<feature type="binding site" evidence="2">
    <location>
        <position position="33"/>
    </location>
    <ligand>
        <name>Mg(2+)</name>
        <dbReference type="ChEBI" id="CHEBI:18420"/>
        <label>3</label>
    </ligand>
</feature>
<feature type="domain" description="PurM-like N-terminal" evidence="3">
    <location>
        <begin position="31"/>
        <end position="141"/>
    </location>
</feature>
<dbReference type="SUPFAM" id="SSF56042">
    <property type="entry name" value="PurM C-terminal domain-like"/>
    <property type="match status" value="1"/>
</dbReference>
<dbReference type="PIRSF" id="PIRSF005303">
    <property type="entry name" value="Thiam_monoph_kin"/>
    <property type="match status" value="1"/>
</dbReference>
<keyword evidence="2 5" id="KW-0418">Kinase</keyword>
<feature type="binding site" evidence="2">
    <location>
        <position position="57"/>
    </location>
    <ligand>
        <name>substrate</name>
    </ligand>
</feature>
<keyword evidence="1 2" id="KW-0784">Thiamine biosynthesis</keyword>
<dbReference type="KEGG" id="mmob:F6R98_12515"/>
<dbReference type="SUPFAM" id="SSF55326">
    <property type="entry name" value="PurM N-terminal domain-like"/>
    <property type="match status" value="1"/>
</dbReference>
<dbReference type="InterPro" id="IPR010918">
    <property type="entry name" value="PurM-like_C_dom"/>
</dbReference>
<keyword evidence="2" id="KW-0479">Metal-binding</keyword>
<reference evidence="5 6" key="1">
    <citation type="submission" date="2019-09" db="EMBL/GenBank/DDBJ databases">
        <title>Ecophysiology of the spiral-shaped methanotroph Methylospira mobilis as revealed by the complete genome sequence.</title>
        <authorList>
            <person name="Oshkin I.Y."/>
            <person name="Dedysh S.N."/>
            <person name="Miroshnikov K."/>
            <person name="Danilova O.V."/>
            <person name="Hakobyan A."/>
            <person name="Liesack W."/>
        </authorList>
    </citation>
    <scope>NUCLEOTIDE SEQUENCE [LARGE SCALE GENOMIC DNA]</scope>
    <source>
        <strain evidence="5 6">Shm1</strain>
    </source>
</reference>
<dbReference type="NCBIfam" id="TIGR01379">
    <property type="entry name" value="thiL"/>
    <property type="match status" value="1"/>
</dbReference>
<dbReference type="Pfam" id="PF00586">
    <property type="entry name" value="AIRS"/>
    <property type="match status" value="1"/>
</dbReference>
<dbReference type="RefSeq" id="WP_153249316.1">
    <property type="nucleotide sequence ID" value="NZ_CP044205.1"/>
</dbReference>
<dbReference type="CDD" id="cd02194">
    <property type="entry name" value="ThiL"/>
    <property type="match status" value="1"/>
</dbReference>
<name>A0A5Q0BM80_9GAMM</name>
<organism evidence="5 6">
    <name type="scientific">Candidatus Methylospira mobilis</name>
    <dbReference type="NCBI Taxonomy" id="1808979"/>
    <lineage>
        <taxon>Bacteria</taxon>
        <taxon>Pseudomonadati</taxon>
        <taxon>Pseudomonadota</taxon>
        <taxon>Gammaproteobacteria</taxon>
        <taxon>Methylococcales</taxon>
        <taxon>Methylococcaceae</taxon>
        <taxon>Candidatus Methylospira</taxon>
    </lineage>
</organism>
<evidence type="ECO:0000256" key="1">
    <source>
        <dbReference type="ARBA" id="ARBA00022977"/>
    </source>
</evidence>
<gene>
    <name evidence="2 5" type="primary">thiL</name>
    <name evidence="5" type="ORF">F6R98_12515</name>
</gene>
<feature type="binding site" evidence="2">
    <location>
        <position position="317"/>
    </location>
    <ligand>
        <name>substrate</name>
    </ligand>
</feature>
<dbReference type="UniPathway" id="UPA00060">
    <property type="reaction ID" value="UER00142"/>
</dbReference>
<feature type="binding site" evidence="2">
    <location>
        <position position="262"/>
    </location>
    <ligand>
        <name>substrate</name>
    </ligand>
</feature>
<feature type="binding site" evidence="2">
    <location>
        <position position="33"/>
    </location>
    <ligand>
        <name>Mg(2+)</name>
        <dbReference type="ChEBI" id="CHEBI:18420"/>
        <label>4</label>
    </ligand>
</feature>